<dbReference type="InterPro" id="IPR028082">
    <property type="entry name" value="Peripla_BP_I"/>
</dbReference>
<dbReference type="SUPFAM" id="SSF53822">
    <property type="entry name" value="Periplasmic binding protein-like I"/>
    <property type="match status" value="1"/>
</dbReference>
<accession>A0A918CSS0</accession>
<gene>
    <name evidence="5" type="ORF">GCM10011578_046780</name>
</gene>
<dbReference type="CDD" id="cd06267">
    <property type="entry name" value="PBP1_LacI_sugar_binding-like"/>
    <property type="match status" value="1"/>
</dbReference>
<dbReference type="Gene3D" id="3.40.50.2300">
    <property type="match status" value="2"/>
</dbReference>
<dbReference type="GO" id="GO:0000976">
    <property type="term" value="F:transcription cis-regulatory region binding"/>
    <property type="evidence" value="ECO:0007669"/>
    <property type="project" value="TreeGrafter"/>
</dbReference>
<dbReference type="Pfam" id="PF13377">
    <property type="entry name" value="Peripla_BP_3"/>
    <property type="match status" value="1"/>
</dbReference>
<dbReference type="RefSeq" id="WP_189264748.1">
    <property type="nucleotide sequence ID" value="NZ_BMML01000010.1"/>
</dbReference>
<reference evidence="5" key="2">
    <citation type="submission" date="2020-09" db="EMBL/GenBank/DDBJ databases">
        <authorList>
            <person name="Sun Q."/>
            <person name="Zhou Y."/>
        </authorList>
    </citation>
    <scope>NUCLEOTIDE SEQUENCE</scope>
    <source>
        <strain evidence="5">CGMCC 4.7110</strain>
    </source>
</reference>
<dbReference type="Pfam" id="PF00356">
    <property type="entry name" value="LacI"/>
    <property type="match status" value="1"/>
</dbReference>
<dbReference type="InterPro" id="IPR000843">
    <property type="entry name" value="HTH_LacI"/>
</dbReference>
<evidence type="ECO:0000313" key="6">
    <source>
        <dbReference type="Proteomes" id="UP000653411"/>
    </source>
</evidence>
<dbReference type="Gene3D" id="1.10.260.40">
    <property type="entry name" value="lambda repressor-like DNA-binding domains"/>
    <property type="match status" value="1"/>
</dbReference>
<dbReference type="PANTHER" id="PTHR30146">
    <property type="entry name" value="LACI-RELATED TRANSCRIPTIONAL REPRESSOR"/>
    <property type="match status" value="1"/>
</dbReference>
<evidence type="ECO:0000256" key="2">
    <source>
        <dbReference type="ARBA" id="ARBA00023125"/>
    </source>
</evidence>
<dbReference type="Proteomes" id="UP000653411">
    <property type="component" value="Unassembled WGS sequence"/>
</dbReference>
<dbReference type="InterPro" id="IPR046335">
    <property type="entry name" value="LacI/GalR-like_sensor"/>
</dbReference>
<dbReference type="CDD" id="cd01392">
    <property type="entry name" value="HTH_LacI"/>
    <property type="match status" value="1"/>
</dbReference>
<evidence type="ECO:0000256" key="1">
    <source>
        <dbReference type="ARBA" id="ARBA00023015"/>
    </source>
</evidence>
<dbReference type="EMBL" id="BMML01000010">
    <property type="protein sequence ID" value="GGN17733.1"/>
    <property type="molecule type" value="Genomic_DNA"/>
</dbReference>
<comment type="caution">
    <text evidence="5">The sequence shown here is derived from an EMBL/GenBank/DDBJ whole genome shotgun (WGS) entry which is preliminary data.</text>
</comment>
<dbReference type="SMART" id="SM00354">
    <property type="entry name" value="HTH_LACI"/>
    <property type="match status" value="1"/>
</dbReference>
<evidence type="ECO:0000256" key="3">
    <source>
        <dbReference type="ARBA" id="ARBA00023163"/>
    </source>
</evidence>
<organism evidence="5 6">
    <name type="scientific">Streptomyces fuscichromogenes</name>
    <dbReference type="NCBI Taxonomy" id="1324013"/>
    <lineage>
        <taxon>Bacteria</taxon>
        <taxon>Bacillati</taxon>
        <taxon>Actinomycetota</taxon>
        <taxon>Actinomycetes</taxon>
        <taxon>Kitasatosporales</taxon>
        <taxon>Streptomycetaceae</taxon>
        <taxon>Streptomyces</taxon>
    </lineage>
</organism>
<protein>
    <submittedName>
        <fullName evidence="5">LacI family transcriptional regulator</fullName>
    </submittedName>
</protein>
<keyword evidence="3" id="KW-0804">Transcription</keyword>
<reference evidence="5" key="1">
    <citation type="journal article" date="2014" name="Int. J. Syst. Evol. Microbiol.">
        <title>Complete genome sequence of Corynebacterium casei LMG S-19264T (=DSM 44701T), isolated from a smear-ripened cheese.</title>
        <authorList>
            <consortium name="US DOE Joint Genome Institute (JGI-PGF)"/>
            <person name="Walter F."/>
            <person name="Albersmeier A."/>
            <person name="Kalinowski J."/>
            <person name="Ruckert C."/>
        </authorList>
    </citation>
    <scope>NUCLEOTIDE SEQUENCE</scope>
    <source>
        <strain evidence="5">CGMCC 4.7110</strain>
    </source>
</reference>
<evidence type="ECO:0000259" key="4">
    <source>
        <dbReference type="PROSITE" id="PS50932"/>
    </source>
</evidence>
<keyword evidence="2" id="KW-0238">DNA-binding</keyword>
<proteinExistence type="predicted"/>
<dbReference type="PROSITE" id="PS50932">
    <property type="entry name" value="HTH_LACI_2"/>
    <property type="match status" value="1"/>
</dbReference>
<dbReference type="PANTHER" id="PTHR30146:SF153">
    <property type="entry name" value="LACTOSE OPERON REPRESSOR"/>
    <property type="match status" value="1"/>
</dbReference>
<sequence>MASRSGRVTATDVAREAGVSQTTVSYVLNDAPHQKISESTRRKVLDAVAKLGYQPSAAARALRLGRSELVLMLLPDVPVGDSLATLVELLGDELERHRLSLITRRTQHAPVSSLWRELMPAAVLTSLGVSAEDMAGMRAAGIPVVSVEIDAATHPLGLPIHQTLIGRMQVERLAATGHTRIGYAAPRQPRLRDFLEPRLAGVRAACAELGLEAPAVLDVPLDAAAAAAAADQWHSAVPAVTGVCAYNDETAFALLAGMRRVGLSAPGDLAVIGVDNDKLAPFAVPPLTTIDNNLDILAGRVARLIVGSIADDTVSAAPQSVPVSLVVRESA</sequence>
<dbReference type="AlphaFoldDB" id="A0A918CSS0"/>
<keyword evidence="6" id="KW-1185">Reference proteome</keyword>
<name>A0A918CSS0_9ACTN</name>
<keyword evidence="1" id="KW-0805">Transcription regulation</keyword>
<evidence type="ECO:0000313" key="5">
    <source>
        <dbReference type="EMBL" id="GGN17733.1"/>
    </source>
</evidence>
<feature type="domain" description="HTH lacI-type" evidence="4">
    <location>
        <begin position="8"/>
        <end position="64"/>
    </location>
</feature>
<dbReference type="InterPro" id="IPR010982">
    <property type="entry name" value="Lambda_DNA-bd_dom_sf"/>
</dbReference>
<dbReference type="GO" id="GO:0003700">
    <property type="term" value="F:DNA-binding transcription factor activity"/>
    <property type="evidence" value="ECO:0007669"/>
    <property type="project" value="TreeGrafter"/>
</dbReference>
<dbReference type="SUPFAM" id="SSF47413">
    <property type="entry name" value="lambda repressor-like DNA-binding domains"/>
    <property type="match status" value="1"/>
</dbReference>